<evidence type="ECO:0000313" key="2">
    <source>
        <dbReference type="Proteomes" id="UP001240697"/>
    </source>
</evidence>
<reference evidence="1 2" key="1">
    <citation type="submission" date="2023-05" db="EMBL/GenBank/DDBJ databases">
        <authorList>
            <person name="Yin Y."/>
            <person name="Lu Z."/>
        </authorList>
    </citation>
    <scope>NUCLEOTIDE SEQUENCE [LARGE SCALE GENOMIC DNA]</scope>
    <source>
        <strain evidence="1 2">ZM22</strain>
    </source>
</reference>
<gene>
    <name evidence="1" type="ORF">QMY55_18315</name>
</gene>
<organism evidence="1 2">
    <name type="scientific">Comamonas resistens</name>
    <dbReference type="NCBI Taxonomy" id="3046670"/>
    <lineage>
        <taxon>Bacteria</taxon>
        <taxon>Pseudomonadati</taxon>
        <taxon>Pseudomonadota</taxon>
        <taxon>Betaproteobacteria</taxon>
        <taxon>Burkholderiales</taxon>
        <taxon>Comamonadaceae</taxon>
        <taxon>Comamonas</taxon>
    </lineage>
</organism>
<evidence type="ECO:0000313" key="1">
    <source>
        <dbReference type="EMBL" id="WHS64437.1"/>
    </source>
</evidence>
<keyword evidence="2" id="KW-1185">Reference proteome</keyword>
<name>A0ABY8SMX8_9BURK</name>
<dbReference type="Proteomes" id="UP001240697">
    <property type="component" value="Chromosome"/>
</dbReference>
<dbReference type="RefSeq" id="WP_283485579.1">
    <property type="nucleotide sequence ID" value="NZ_CP125947.1"/>
</dbReference>
<proteinExistence type="predicted"/>
<accession>A0ABY8SMX8</accession>
<dbReference type="EMBL" id="CP125947">
    <property type="protein sequence ID" value="WHS64437.1"/>
    <property type="molecule type" value="Genomic_DNA"/>
</dbReference>
<protein>
    <submittedName>
        <fullName evidence="1">Uncharacterized protein</fullName>
    </submittedName>
</protein>
<sequence>MRRIAHVSLLLQLVNFVQLVLLATKPVLKNFRLRAGKRARAASEAPAGTRAARA</sequence>